<dbReference type="Proteomes" id="UP000199701">
    <property type="component" value="Unassembled WGS sequence"/>
</dbReference>
<evidence type="ECO:0000313" key="3">
    <source>
        <dbReference type="EMBL" id="SEW37816.1"/>
    </source>
</evidence>
<reference evidence="3 4" key="1">
    <citation type="submission" date="2016-10" db="EMBL/GenBank/DDBJ databases">
        <authorList>
            <person name="de Groot N.N."/>
        </authorList>
    </citation>
    <scope>NUCLEOTIDE SEQUENCE [LARGE SCALE GENOMIC DNA]</scope>
    <source>
        <strain evidence="3 4">DSM 9179</strain>
    </source>
</reference>
<dbReference type="AlphaFoldDB" id="A0A1I0RAL0"/>
<dbReference type="GO" id="GO:0016812">
    <property type="term" value="F:hydrolase activity, acting on carbon-nitrogen (but not peptide) bonds, in cyclic amides"/>
    <property type="evidence" value="ECO:0007669"/>
    <property type="project" value="TreeGrafter"/>
</dbReference>
<proteinExistence type="predicted"/>
<gene>
    <name evidence="3" type="ORF">SAMN05421659_11378</name>
</gene>
<evidence type="ECO:0000259" key="2">
    <source>
        <dbReference type="Pfam" id="PF01979"/>
    </source>
</evidence>
<protein>
    <submittedName>
        <fullName evidence="3">Dihydropyrimidinase</fullName>
    </submittedName>
</protein>
<dbReference type="Pfam" id="PF01979">
    <property type="entry name" value="Amidohydro_1"/>
    <property type="match status" value="1"/>
</dbReference>
<dbReference type="PANTHER" id="PTHR11647">
    <property type="entry name" value="HYDRANTOINASE/DIHYDROPYRIMIDINASE FAMILY MEMBER"/>
    <property type="match status" value="1"/>
</dbReference>
<dbReference type="InterPro" id="IPR050378">
    <property type="entry name" value="Metallo-dep_Hydrolases_sf"/>
</dbReference>
<dbReference type="Gene3D" id="3.20.20.140">
    <property type="entry name" value="Metal-dependent hydrolases"/>
    <property type="match status" value="1"/>
</dbReference>
<sequence>MIKANQNINDNNTIEDLGIINGKVYMDGGFSNANIYIKGEKISCITSEKLQCKKVVDAGGCMVLPGLIDPHVHFHLGVGDCVSSDDFHTGSIKAALGGVTTYIDFLDPVKKASQIDIAFEKRLKLAETSITDYAFHTTIANPVDAPIDIIRASKKLGIPSIKLFTTYSDSDRRTGDNYIYELLKCSKDENIKVVVHAENDELVSGKKDILVKDHEKYRPVISENIEVMKLATMAKETGGNLYIVHVSAGSSVEELVKNFENELNRHQITLESCPHYFIFDSSVYEQEDGFRYTMTPPLRPETDKILLNQYIDYISTIGTDHCPFAEKYKNHKYTSDISMGIGGIQYSFLNIYSLFKDKIIDKFTKGPAKAYGLYPQKGTLMPGADADIVIFDDKAHTTVKDLESVYNGNILQGAIKEVYLRGQLLVSEGKVHNRLGKYIKR</sequence>
<dbReference type="InterPro" id="IPR011059">
    <property type="entry name" value="Metal-dep_hydrolase_composite"/>
</dbReference>
<organism evidence="3 4">
    <name type="scientific">[Clostridium] fimetarium</name>
    <dbReference type="NCBI Taxonomy" id="99656"/>
    <lineage>
        <taxon>Bacteria</taxon>
        <taxon>Bacillati</taxon>
        <taxon>Bacillota</taxon>
        <taxon>Clostridia</taxon>
        <taxon>Lachnospirales</taxon>
        <taxon>Lachnospiraceae</taxon>
    </lineage>
</organism>
<dbReference type="SUPFAM" id="SSF51338">
    <property type="entry name" value="Composite domain of metallo-dependent hydrolases"/>
    <property type="match status" value="1"/>
</dbReference>
<comment type="cofactor">
    <cofactor evidence="1">
        <name>Zn(2+)</name>
        <dbReference type="ChEBI" id="CHEBI:29105"/>
    </cofactor>
</comment>
<dbReference type="GO" id="GO:0005829">
    <property type="term" value="C:cytosol"/>
    <property type="evidence" value="ECO:0007669"/>
    <property type="project" value="TreeGrafter"/>
</dbReference>
<dbReference type="RefSeq" id="WP_092455725.1">
    <property type="nucleotide sequence ID" value="NZ_FOJI01000013.1"/>
</dbReference>
<accession>A0A1I0RAL0</accession>
<dbReference type="EMBL" id="FOJI01000013">
    <property type="protein sequence ID" value="SEW37816.1"/>
    <property type="molecule type" value="Genomic_DNA"/>
</dbReference>
<evidence type="ECO:0000313" key="4">
    <source>
        <dbReference type="Proteomes" id="UP000199701"/>
    </source>
</evidence>
<dbReference type="InterPro" id="IPR032466">
    <property type="entry name" value="Metal_Hydrolase"/>
</dbReference>
<feature type="domain" description="Amidohydrolase-related" evidence="2">
    <location>
        <begin position="62"/>
        <end position="424"/>
    </location>
</feature>
<dbReference type="SUPFAM" id="SSF51556">
    <property type="entry name" value="Metallo-dependent hydrolases"/>
    <property type="match status" value="1"/>
</dbReference>
<dbReference type="InterPro" id="IPR006680">
    <property type="entry name" value="Amidohydro-rel"/>
</dbReference>
<dbReference type="STRING" id="99656.SAMN05421659_11378"/>
<evidence type="ECO:0000256" key="1">
    <source>
        <dbReference type="ARBA" id="ARBA00001947"/>
    </source>
</evidence>
<dbReference type="PANTHER" id="PTHR11647:SF1">
    <property type="entry name" value="COLLAPSIN RESPONSE MEDIATOR PROTEIN"/>
    <property type="match status" value="1"/>
</dbReference>
<name>A0A1I0RAL0_9FIRM</name>
<dbReference type="OrthoDB" id="9765462at2"/>
<keyword evidence="4" id="KW-1185">Reference proteome</keyword>